<dbReference type="Proteomes" id="UP000034036">
    <property type="component" value="Unassembled WGS sequence"/>
</dbReference>
<dbReference type="AlphaFoldDB" id="A0A0G0ZEV1"/>
<protein>
    <submittedName>
        <fullName evidence="1">Uncharacterized protein</fullName>
    </submittedName>
</protein>
<evidence type="ECO:0000313" key="2">
    <source>
        <dbReference type="Proteomes" id="UP000034036"/>
    </source>
</evidence>
<comment type="caution">
    <text evidence="1">The sequence shown here is derived from an EMBL/GenBank/DDBJ whole genome shotgun (WGS) entry which is preliminary data.</text>
</comment>
<dbReference type="STRING" id="1618659.UV11_C0018G0003"/>
<organism evidence="1 2">
    <name type="scientific">Candidatus Giovannonibacteria bacterium GW2011_GWF2_42_19</name>
    <dbReference type="NCBI Taxonomy" id="1618659"/>
    <lineage>
        <taxon>Bacteria</taxon>
        <taxon>Candidatus Giovannoniibacteriota</taxon>
    </lineage>
</organism>
<gene>
    <name evidence="1" type="ORF">UV11_C0018G0003</name>
</gene>
<dbReference type="EMBL" id="LCDF01000018">
    <property type="protein sequence ID" value="KKS47232.1"/>
    <property type="molecule type" value="Genomic_DNA"/>
</dbReference>
<reference evidence="1 2" key="1">
    <citation type="journal article" date="2015" name="Nature">
        <title>rRNA introns, odd ribosomes, and small enigmatic genomes across a large radiation of phyla.</title>
        <authorList>
            <person name="Brown C.T."/>
            <person name="Hug L.A."/>
            <person name="Thomas B.C."/>
            <person name="Sharon I."/>
            <person name="Castelle C.J."/>
            <person name="Singh A."/>
            <person name="Wilkins M.J."/>
            <person name="Williams K.H."/>
            <person name="Banfield J.F."/>
        </authorList>
    </citation>
    <scope>NUCLEOTIDE SEQUENCE [LARGE SCALE GENOMIC DNA]</scope>
</reference>
<proteinExistence type="predicted"/>
<name>A0A0G0ZEV1_9BACT</name>
<evidence type="ECO:0000313" key="1">
    <source>
        <dbReference type="EMBL" id="KKS47232.1"/>
    </source>
</evidence>
<accession>A0A0G0ZEV1</accession>
<sequence length="86" mass="9528">MNPPNDDFQLVSCPMCNKPLAKRKGDIVKYLKMQDGKAVVVTTETKHYSGNGHYKISCECGGGHIFATIHENMGISEEIDVKKENS</sequence>